<sequence length="97" mass="11205">MAQNIMLEEKNTAVSYTSPLSKSVWWVTLNINVRTIQLFLHFVGSTTAATAERYEQRSADMSYPMTEKKKCATTYASCWSICHWSRWKIDLLFGAMQ</sequence>
<evidence type="ECO:0000313" key="2">
    <source>
        <dbReference type="Proteomes" id="UP000186601"/>
    </source>
</evidence>
<proteinExistence type="predicted"/>
<evidence type="ECO:0000313" key="1">
    <source>
        <dbReference type="EMBL" id="PSS06515.1"/>
    </source>
</evidence>
<protein>
    <submittedName>
        <fullName evidence="1">Uncharacterized protein</fullName>
    </submittedName>
</protein>
<dbReference type="EMBL" id="MLYV02000363">
    <property type="protein sequence ID" value="PSS06515.1"/>
    <property type="molecule type" value="Genomic_DNA"/>
</dbReference>
<gene>
    <name evidence="1" type="ORF">PHLCEN_2v3682</name>
</gene>
<organism evidence="1 2">
    <name type="scientific">Hermanssonia centrifuga</name>
    <dbReference type="NCBI Taxonomy" id="98765"/>
    <lineage>
        <taxon>Eukaryota</taxon>
        <taxon>Fungi</taxon>
        <taxon>Dikarya</taxon>
        <taxon>Basidiomycota</taxon>
        <taxon>Agaricomycotina</taxon>
        <taxon>Agaricomycetes</taxon>
        <taxon>Polyporales</taxon>
        <taxon>Meruliaceae</taxon>
        <taxon>Hermanssonia</taxon>
    </lineage>
</organism>
<accession>A0A2R6QEE7</accession>
<dbReference type="Proteomes" id="UP000186601">
    <property type="component" value="Unassembled WGS sequence"/>
</dbReference>
<reference evidence="1 2" key="1">
    <citation type="submission" date="2018-02" db="EMBL/GenBank/DDBJ databases">
        <title>Genome sequence of the basidiomycete white-rot fungus Phlebia centrifuga.</title>
        <authorList>
            <person name="Granchi Z."/>
            <person name="Peng M."/>
            <person name="de Vries R.P."/>
            <person name="Hilden K."/>
            <person name="Makela M.R."/>
            <person name="Grigoriev I."/>
            <person name="Riley R."/>
        </authorList>
    </citation>
    <scope>NUCLEOTIDE SEQUENCE [LARGE SCALE GENOMIC DNA]</scope>
    <source>
        <strain evidence="1 2">FBCC195</strain>
    </source>
</reference>
<keyword evidence="2" id="KW-1185">Reference proteome</keyword>
<comment type="caution">
    <text evidence="1">The sequence shown here is derived from an EMBL/GenBank/DDBJ whole genome shotgun (WGS) entry which is preliminary data.</text>
</comment>
<name>A0A2R6QEE7_9APHY</name>
<dbReference type="AlphaFoldDB" id="A0A2R6QEE7"/>